<gene>
    <name evidence="2" type="ORF">GCM10023224_14020</name>
</gene>
<proteinExistence type="predicted"/>
<dbReference type="Pfam" id="PF19493">
    <property type="entry name" value="Trypco1"/>
    <property type="match status" value="1"/>
</dbReference>
<dbReference type="InterPro" id="IPR045794">
    <property type="entry name" value="Trypco1"/>
</dbReference>
<evidence type="ECO:0000259" key="1">
    <source>
        <dbReference type="Pfam" id="PF19493"/>
    </source>
</evidence>
<sequence>MHSDRRTYTQARGGTRRTRSEGYCVESHVTSYHLEDGTTVRFEAAAVEGFAPAGPGQIAGSVREAVEPAVRAAKEVLTGIRTIGPDEVQVTFGIKVSGDANWLVARAKSEANFEVTLHWHPAKTTDAR</sequence>
<organism evidence="2 3">
    <name type="scientific">Streptomonospora halophila</name>
    <dbReference type="NCBI Taxonomy" id="427369"/>
    <lineage>
        <taxon>Bacteria</taxon>
        <taxon>Bacillati</taxon>
        <taxon>Actinomycetota</taxon>
        <taxon>Actinomycetes</taxon>
        <taxon>Streptosporangiales</taxon>
        <taxon>Nocardiopsidaceae</taxon>
        <taxon>Streptomonospora</taxon>
    </lineage>
</organism>
<name>A0ABP9G9Y1_9ACTN</name>
<dbReference type="NCBIfam" id="NF041216">
    <property type="entry name" value="CU044_2847_fam"/>
    <property type="match status" value="1"/>
</dbReference>
<keyword evidence="3" id="KW-1185">Reference proteome</keyword>
<dbReference type="Proteomes" id="UP001499993">
    <property type="component" value="Unassembled WGS sequence"/>
</dbReference>
<dbReference type="EMBL" id="BAABIK010000006">
    <property type="protein sequence ID" value="GAA4934630.1"/>
    <property type="molecule type" value="Genomic_DNA"/>
</dbReference>
<protein>
    <recommendedName>
        <fullName evidence="1">Trypsin-co-occurring domain-containing protein</fullName>
    </recommendedName>
</protein>
<reference evidence="3" key="1">
    <citation type="journal article" date="2019" name="Int. J. Syst. Evol. Microbiol.">
        <title>The Global Catalogue of Microorganisms (GCM) 10K type strain sequencing project: providing services to taxonomists for standard genome sequencing and annotation.</title>
        <authorList>
            <consortium name="The Broad Institute Genomics Platform"/>
            <consortium name="The Broad Institute Genome Sequencing Center for Infectious Disease"/>
            <person name="Wu L."/>
            <person name="Ma J."/>
        </authorList>
    </citation>
    <scope>NUCLEOTIDE SEQUENCE [LARGE SCALE GENOMIC DNA]</scope>
    <source>
        <strain evidence="3">JCM 18123</strain>
    </source>
</reference>
<comment type="caution">
    <text evidence="2">The sequence shown here is derived from an EMBL/GenBank/DDBJ whole genome shotgun (WGS) entry which is preliminary data.</text>
</comment>
<accession>A0ABP9G9Y1</accession>
<evidence type="ECO:0000313" key="3">
    <source>
        <dbReference type="Proteomes" id="UP001499993"/>
    </source>
</evidence>
<evidence type="ECO:0000313" key="2">
    <source>
        <dbReference type="EMBL" id="GAA4934630.1"/>
    </source>
</evidence>
<feature type="domain" description="Trypsin-co-occurring" evidence="1">
    <location>
        <begin position="33"/>
        <end position="120"/>
    </location>
</feature>